<dbReference type="GO" id="GO:0000981">
    <property type="term" value="F:DNA-binding transcription factor activity, RNA polymerase II-specific"/>
    <property type="evidence" value="ECO:0007669"/>
    <property type="project" value="TreeGrafter"/>
</dbReference>
<comment type="subcellular location">
    <subcellularLocation>
        <location evidence="1">Nucleus</location>
    </subcellularLocation>
</comment>
<reference evidence="8 9" key="1">
    <citation type="submission" date="2019-12" db="EMBL/GenBank/DDBJ databases">
        <authorList>
            <person name="Alioto T."/>
            <person name="Alioto T."/>
            <person name="Gomez Garrido J."/>
        </authorList>
    </citation>
    <scope>NUCLEOTIDE SEQUENCE [LARGE SCALE GENOMIC DNA]</scope>
</reference>
<dbReference type="Gramene" id="OE9A015597T1">
    <property type="protein sequence ID" value="OE9A015597C1"/>
    <property type="gene ID" value="OE9A015597"/>
</dbReference>
<evidence type="ECO:0000256" key="3">
    <source>
        <dbReference type="ARBA" id="ARBA00023125"/>
    </source>
</evidence>
<organism evidence="8 9">
    <name type="scientific">Olea europaea subsp. europaea</name>
    <dbReference type="NCBI Taxonomy" id="158383"/>
    <lineage>
        <taxon>Eukaryota</taxon>
        <taxon>Viridiplantae</taxon>
        <taxon>Streptophyta</taxon>
        <taxon>Embryophyta</taxon>
        <taxon>Tracheophyta</taxon>
        <taxon>Spermatophyta</taxon>
        <taxon>Magnoliopsida</taxon>
        <taxon>eudicotyledons</taxon>
        <taxon>Gunneridae</taxon>
        <taxon>Pentapetalae</taxon>
        <taxon>asterids</taxon>
        <taxon>lamiids</taxon>
        <taxon>Lamiales</taxon>
        <taxon>Oleaceae</taxon>
        <taxon>Oleeae</taxon>
        <taxon>Olea</taxon>
    </lineage>
</organism>
<evidence type="ECO:0000256" key="1">
    <source>
        <dbReference type="ARBA" id="ARBA00004123"/>
    </source>
</evidence>
<dbReference type="Gene3D" id="4.10.280.10">
    <property type="entry name" value="Helix-loop-helix DNA-binding domain"/>
    <property type="match status" value="1"/>
</dbReference>
<keyword evidence="5" id="KW-0539">Nucleus</keyword>
<name>A0A8S0T5W7_OLEEU</name>
<dbReference type="EMBL" id="CACTIH010005615">
    <property type="protein sequence ID" value="CAA2999073.1"/>
    <property type="molecule type" value="Genomic_DNA"/>
</dbReference>
<dbReference type="AlphaFoldDB" id="A0A8S0T5W7"/>
<dbReference type="PANTHER" id="PTHR16223">
    <property type="entry name" value="TRANSCRIPTION FACTOR BHLH83-RELATED"/>
    <property type="match status" value="1"/>
</dbReference>
<evidence type="ECO:0000256" key="4">
    <source>
        <dbReference type="ARBA" id="ARBA00023163"/>
    </source>
</evidence>
<dbReference type="InterPro" id="IPR036638">
    <property type="entry name" value="HLH_DNA-bd_sf"/>
</dbReference>
<feature type="compositionally biased region" description="Low complexity" evidence="6">
    <location>
        <begin position="50"/>
        <end position="66"/>
    </location>
</feature>
<accession>A0A8S0T5W7</accession>
<evidence type="ECO:0000259" key="7">
    <source>
        <dbReference type="PROSITE" id="PS50888"/>
    </source>
</evidence>
<dbReference type="Proteomes" id="UP000594638">
    <property type="component" value="Unassembled WGS sequence"/>
</dbReference>
<evidence type="ECO:0000313" key="9">
    <source>
        <dbReference type="Proteomes" id="UP000594638"/>
    </source>
</evidence>
<evidence type="ECO:0000313" key="8">
    <source>
        <dbReference type="EMBL" id="CAA2999073.1"/>
    </source>
</evidence>
<keyword evidence="3" id="KW-0238">DNA-binding</keyword>
<dbReference type="GO" id="GO:0005634">
    <property type="term" value="C:nucleus"/>
    <property type="evidence" value="ECO:0007669"/>
    <property type="project" value="UniProtKB-SubCell"/>
</dbReference>
<dbReference type="GO" id="GO:0000978">
    <property type="term" value="F:RNA polymerase II cis-regulatory region sequence-specific DNA binding"/>
    <property type="evidence" value="ECO:0007669"/>
    <property type="project" value="TreeGrafter"/>
</dbReference>
<dbReference type="PROSITE" id="PS50888">
    <property type="entry name" value="BHLH"/>
    <property type="match status" value="1"/>
</dbReference>
<feature type="region of interest" description="Disordered" evidence="6">
    <location>
        <begin position="1"/>
        <end position="79"/>
    </location>
</feature>
<dbReference type="PANTHER" id="PTHR16223:SF338">
    <property type="entry name" value="TRANSCRIPTION FACTOR RSL2"/>
    <property type="match status" value="1"/>
</dbReference>
<comment type="caution">
    <text evidence="8">The sequence shown here is derived from an EMBL/GenBank/DDBJ whole genome shotgun (WGS) entry which is preliminary data.</text>
</comment>
<dbReference type="CDD" id="cd11454">
    <property type="entry name" value="bHLH_AtIND_like"/>
    <property type="match status" value="1"/>
</dbReference>
<dbReference type="GO" id="GO:0048766">
    <property type="term" value="P:root hair initiation"/>
    <property type="evidence" value="ECO:0007669"/>
    <property type="project" value="UniProtKB-ARBA"/>
</dbReference>
<evidence type="ECO:0000256" key="5">
    <source>
        <dbReference type="ARBA" id="ARBA00023242"/>
    </source>
</evidence>
<sequence>MQVQNNKRSIEKKRVSNLDNDEDNNNNDVIHRQSPSSYCSEDESNASHELNGGLASSSNSKGSGKARASRGLASDPQSLYARKRRERINERLRILQNLVPDGAKVDINTMLEEAVQYVKFLQIRIKAPMTSPRGVVDAASSSISNVIMEMESACPRSCGLESEEGFGFHDLGI</sequence>
<dbReference type="FunFam" id="4.10.280.10:FF:000022">
    <property type="entry name" value="Basic helix-loop-helix transcription factor"/>
    <property type="match status" value="1"/>
</dbReference>
<keyword evidence="9" id="KW-1185">Reference proteome</keyword>
<gene>
    <name evidence="8" type="ORF">OLEA9_A015597</name>
</gene>
<keyword evidence="4" id="KW-0804">Transcription</keyword>
<protein>
    <submittedName>
        <fullName evidence="8">Transcription factor bHLH84-like</fullName>
    </submittedName>
</protein>
<evidence type="ECO:0000256" key="6">
    <source>
        <dbReference type="SAM" id="MobiDB-lite"/>
    </source>
</evidence>
<feature type="domain" description="BHLH" evidence="7">
    <location>
        <begin position="72"/>
        <end position="121"/>
    </location>
</feature>
<dbReference type="GO" id="GO:0046983">
    <property type="term" value="F:protein dimerization activity"/>
    <property type="evidence" value="ECO:0007669"/>
    <property type="project" value="InterPro"/>
</dbReference>
<keyword evidence="2" id="KW-0805">Transcription regulation</keyword>
<dbReference type="InterPro" id="IPR045843">
    <property type="entry name" value="IND-like"/>
</dbReference>
<proteinExistence type="predicted"/>
<dbReference type="Pfam" id="PF00010">
    <property type="entry name" value="HLH"/>
    <property type="match status" value="1"/>
</dbReference>
<dbReference type="OrthoDB" id="651283at2759"/>
<dbReference type="SMART" id="SM00353">
    <property type="entry name" value="HLH"/>
    <property type="match status" value="1"/>
</dbReference>
<evidence type="ECO:0000256" key="2">
    <source>
        <dbReference type="ARBA" id="ARBA00023015"/>
    </source>
</evidence>
<dbReference type="InterPro" id="IPR011598">
    <property type="entry name" value="bHLH_dom"/>
</dbReference>
<dbReference type="SUPFAM" id="SSF47459">
    <property type="entry name" value="HLH, helix-loop-helix DNA-binding domain"/>
    <property type="match status" value="1"/>
</dbReference>